<dbReference type="Gene3D" id="3.40.50.300">
    <property type="entry name" value="P-loop containing nucleotide triphosphate hydrolases"/>
    <property type="match status" value="1"/>
</dbReference>
<keyword evidence="1" id="KW-0378">Hydrolase</keyword>
<dbReference type="SUPFAM" id="SSF82771">
    <property type="entry name" value="GIY-YIG endonuclease"/>
    <property type="match status" value="1"/>
</dbReference>
<dbReference type="SMART" id="SM00487">
    <property type="entry name" value="DEXDc"/>
    <property type="match status" value="1"/>
</dbReference>
<evidence type="ECO:0000259" key="2">
    <source>
        <dbReference type="PROSITE" id="PS50164"/>
    </source>
</evidence>
<protein>
    <recommendedName>
        <fullName evidence="2">GIY-YIG domain-containing protein</fullName>
    </recommendedName>
</protein>
<dbReference type="InterPro" id="IPR027417">
    <property type="entry name" value="P-loop_NTPase"/>
</dbReference>
<dbReference type="InterPro" id="IPR035901">
    <property type="entry name" value="GIY-YIG_endonuc_sf"/>
</dbReference>
<keyword evidence="4" id="KW-1185">Reference proteome</keyword>
<evidence type="ECO:0000313" key="3">
    <source>
        <dbReference type="EMBL" id="GGD31249.1"/>
    </source>
</evidence>
<dbReference type="PROSITE" id="PS00690">
    <property type="entry name" value="DEAH_ATP_HELICASE"/>
    <property type="match status" value="1"/>
</dbReference>
<dbReference type="SUPFAM" id="SSF52540">
    <property type="entry name" value="P-loop containing nucleoside triphosphate hydrolases"/>
    <property type="match status" value="1"/>
</dbReference>
<dbReference type="InterPro" id="IPR014001">
    <property type="entry name" value="Helicase_ATP-bd"/>
</dbReference>
<dbReference type="RefSeq" id="WP_229721706.1">
    <property type="nucleotide sequence ID" value="NZ_BMCK01000006.1"/>
</dbReference>
<sequence length="546" mass="61583">MVYTLDGDGKIYVGESLNVAGRFRQHLDSADKRTLRSARVVVDETFNKSVCLDLESYLIRLFAGDGKFHVLNGNHGITDADYYGRLEYRRTFEEIFEELRRRGAFTRPIKEIENTDLFKLSPFKALTQDQAIAVDDILSGLFEDLEARQQSRIVIQGAPGTGKTVVGIFLMKLLMDIKSADVTAPPDSDSLLSEFFVAGYPELLENFHAALVVPQISLRKSIKNVFRKTPGLSPKQVLGPFEVGNSKERFSLLIVDEAHRLNQRAAQAAGPLNRKFTEINARLFGQDDVTLTQLDWIEAVSDHQIYLLDKDQAVRPADLSETTAVALVSDVRSRGRLYPLSSQMRVKAGDDYVGYVRDVLAGTADVPRPFEGYDLRFFDDVAQMQQTILDREAEHGLARLLAGFAWRWTGKHDPDARDVTVDGLALQWNTTDVDWVNSPTSIHEVGSIHTIQGYDLNYAGVIIGRDLRFDPSSGRIIFDRRHYHDPRGATNNRMLGITYSDDDILRFVRNIYAVLLTRGMRGTYVYVCDPALREHLRPWFSAISAD</sequence>
<accession>A0ABQ1QMC5</accession>
<dbReference type="Proteomes" id="UP000630594">
    <property type="component" value="Unassembled WGS sequence"/>
</dbReference>
<organism evidence="3 4">
    <name type="scientific">Nocardioides daphniae</name>
    <dbReference type="NCBI Taxonomy" id="402297"/>
    <lineage>
        <taxon>Bacteria</taxon>
        <taxon>Bacillati</taxon>
        <taxon>Actinomycetota</taxon>
        <taxon>Actinomycetes</taxon>
        <taxon>Propionibacteriales</taxon>
        <taxon>Nocardioidaceae</taxon>
        <taxon>Nocardioides</taxon>
    </lineage>
</organism>
<feature type="domain" description="GIY-YIG" evidence="2">
    <location>
        <begin position="1"/>
        <end position="70"/>
    </location>
</feature>
<dbReference type="InterPro" id="IPR000305">
    <property type="entry name" value="GIY-YIG_endonuc"/>
</dbReference>
<dbReference type="PROSITE" id="PS50164">
    <property type="entry name" value="GIY_YIG"/>
    <property type="match status" value="1"/>
</dbReference>
<reference evidence="4" key="1">
    <citation type="journal article" date="2019" name="Int. J. Syst. Evol. Microbiol.">
        <title>The Global Catalogue of Microorganisms (GCM) 10K type strain sequencing project: providing services to taxonomists for standard genome sequencing and annotation.</title>
        <authorList>
            <consortium name="The Broad Institute Genomics Platform"/>
            <consortium name="The Broad Institute Genome Sequencing Center for Infectious Disease"/>
            <person name="Wu L."/>
            <person name="Ma J."/>
        </authorList>
    </citation>
    <scope>NUCLEOTIDE SEQUENCE [LARGE SCALE GENOMIC DNA]</scope>
    <source>
        <strain evidence="4">CCM 7403</strain>
    </source>
</reference>
<gene>
    <name evidence="3" type="ORF">GCM10007231_33520</name>
</gene>
<dbReference type="EMBL" id="BMCK01000006">
    <property type="protein sequence ID" value="GGD31249.1"/>
    <property type="molecule type" value="Genomic_DNA"/>
</dbReference>
<name>A0ABQ1QMC5_9ACTN</name>
<evidence type="ECO:0000313" key="4">
    <source>
        <dbReference type="Proteomes" id="UP000630594"/>
    </source>
</evidence>
<evidence type="ECO:0000256" key="1">
    <source>
        <dbReference type="ARBA" id="ARBA00022801"/>
    </source>
</evidence>
<dbReference type="Pfam" id="PF01541">
    <property type="entry name" value="GIY-YIG"/>
    <property type="match status" value="1"/>
</dbReference>
<proteinExistence type="predicted"/>
<dbReference type="Pfam" id="PF09848">
    <property type="entry name" value="SLFN-g3_helicase"/>
    <property type="match status" value="1"/>
</dbReference>
<dbReference type="InterPro" id="IPR002464">
    <property type="entry name" value="DNA/RNA_helicase_DEAH_CS"/>
</dbReference>
<dbReference type="InterPro" id="IPR018647">
    <property type="entry name" value="SLFN_3-like_DNA/RNA_helicase"/>
</dbReference>
<comment type="caution">
    <text evidence="3">The sequence shown here is derived from an EMBL/GenBank/DDBJ whole genome shotgun (WGS) entry which is preliminary data.</text>
</comment>